<proteinExistence type="inferred from homology"/>
<dbReference type="Gene3D" id="3.50.50.60">
    <property type="entry name" value="FAD/NAD(P)-binding domain"/>
    <property type="match status" value="1"/>
</dbReference>
<dbReference type="InterPro" id="IPR012132">
    <property type="entry name" value="GMC_OxRdtase"/>
</dbReference>
<evidence type="ECO:0000259" key="8">
    <source>
        <dbReference type="PROSITE" id="PS00624"/>
    </source>
</evidence>
<feature type="binding site" evidence="5">
    <location>
        <position position="218"/>
    </location>
    <ligand>
        <name>FAD</name>
        <dbReference type="ChEBI" id="CHEBI:57692"/>
    </ligand>
</feature>
<evidence type="ECO:0000256" key="2">
    <source>
        <dbReference type="ARBA" id="ARBA00010790"/>
    </source>
</evidence>
<accession>A0A8J3H0A9</accession>
<dbReference type="Pfam" id="PF00732">
    <property type="entry name" value="GMC_oxred_N"/>
    <property type="match status" value="1"/>
</dbReference>
<organism evidence="9 10">
    <name type="scientific">Seohaeicola zhoushanensis</name>
    <dbReference type="NCBI Taxonomy" id="1569283"/>
    <lineage>
        <taxon>Bacteria</taxon>
        <taxon>Pseudomonadati</taxon>
        <taxon>Pseudomonadota</taxon>
        <taxon>Alphaproteobacteria</taxon>
        <taxon>Rhodobacterales</taxon>
        <taxon>Roseobacteraceae</taxon>
        <taxon>Seohaeicola</taxon>
    </lineage>
</organism>
<dbReference type="PROSITE" id="PS00623">
    <property type="entry name" value="GMC_OXRED_1"/>
    <property type="match status" value="1"/>
</dbReference>
<dbReference type="PROSITE" id="PS00624">
    <property type="entry name" value="GMC_OXRED_2"/>
    <property type="match status" value="1"/>
</dbReference>
<dbReference type="Pfam" id="PF05199">
    <property type="entry name" value="GMC_oxred_C"/>
    <property type="match status" value="1"/>
</dbReference>
<gene>
    <name evidence="9" type="ORF">GCM10017056_32880</name>
</gene>
<feature type="domain" description="Glucose-methanol-choline oxidoreductase N-terminal" evidence="7">
    <location>
        <begin position="81"/>
        <end position="104"/>
    </location>
</feature>
<comment type="cofactor">
    <cofactor evidence="1 5">
        <name>FAD</name>
        <dbReference type="ChEBI" id="CHEBI:57692"/>
    </cofactor>
</comment>
<dbReference type="RefSeq" id="WP_189681195.1">
    <property type="nucleotide sequence ID" value="NZ_BNCJ01000010.1"/>
</dbReference>
<dbReference type="InterPro" id="IPR036188">
    <property type="entry name" value="FAD/NAD-bd_sf"/>
</dbReference>
<dbReference type="AlphaFoldDB" id="A0A8J3H0A9"/>
<dbReference type="GO" id="GO:0050660">
    <property type="term" value="F:flavin adenine dinucleotide binding"/>
    <property type="evidence" value="ECO:0007669"/>
    <property type="project" value="InterPro"/>
</dbReference>
<dbReference type="InterPro" id="IPR007867">
    <property type="entry name" value="GMC_OxRtase_C"/>
</dbReference>
<feature type="domain" description="Glucose-methanol-choline oxidoreductase N-terminal" evidence="8">
    <location>
        <begin position="253"/>
        <end position="267"/>
    </location>
</feature>
<feature type="binding site" evidence="5">
    <location>
        <begin position="91"/>
        <end position="94"/>
    </location>
    <ligand>
        <name>FAD</name>
        <dbReference type="ChEBI" id="CHEBI:57692"/>
    </ligand>
</feature>
<keyword evidence="4 5" id="KW-0274">FAD</keyword>
<dbReference type="Proteomes" id="UP000626220">
    <property type="component" value="Unassembled WGS sequence"/>
</dbReference>
<comment type="similarity">
    <text evidence="2 6">Belongs to the GMC oxidoreductase family.</text>
</comment>
<name>A0A8J3H0A9_9RHOB</name>
<dbReference type="SUPFAM" id="SSF54373">
    <property type="entry name" value="FAD-linked reductases, C-terminal domain"/>
    <property type="match status" value="1"/>
</dbReference>
<evidence type="ECO:0000256" key="1">
    <source>
        <dbReference type="ARBA" id="ARBA00001974"/>
    </source>
</evidence>
<sequence>MGTYDYIIVGAGSAGSVLAARLSEGGRARVLLLEAGGSDMHPWIQMPIGYGKVFYDQRFNWKYTTEPDPNRDGLRSYWPRGKVLGGSSSINAMVWVRGHPTDYAEWNAAAPGWGWDDVAPLFRRIEDWEGAEDGLRGKGGPIHVHDISAEAHPLSRTYLAAMEQAGFPTAPDYNGAEMEGATFYQISTRGGFRASAARGYLRPALRRSNLSLETAAHVTRVLFDGRRATGVEYRRGGRLLTAQASREVILAGGAINSPQLLQLSGIGPGALLQRHGIAVVHDNAQVGRNLSDHLGSDTLYRVNVPTLNQELGPLLGKAKVALRYLLTRKGPLSLSLNQGGGFLRLMEGADRPDIQMYFSPVSYTRAPVGVRPLMSPDPFPGMLLGFNPCKPTSKGYLQIRSPDPFAAPEMHPNYLDTDYDRAVMLAGMGLMRRIAAAPAFRAVIEEEISPGPEVQDDAAMAAFIRQKAWTVFHQCGTCRMGSDAGTSVVDARLRVHGVGGLRVADASIFPTIPTGNTNAPAIMVGEKASDLIRADAR</sequence>
<dbReference type="SUPFAM" id="SSF51905">
    <property type="entry name" value="FAD/NAD(P)-binding domain"/>
    <property type="match status" value="1"/>
</dbReference>
<comment type="caution">
    <text evidence="9">The sequence shown here is derived from an EMBL/GenBank/DDBJ whole genome shotgun (WGS) entry which is preliminary data.</text>
</comment>
<feature type="binding site" evidence="5">
    <location>
        <position position="83"/>
    </location>
    <ligand>
        <name>FAD</name>
        <dbReference type="ChEBI" id="CHEBI:57692"/>
    </ligand>
</feature>
<evidence type="ECO:0000256" key="3">
    <source>
        <dbReference type="ARBA" id="ARBA00022630"/>
    </source>
</evidence>
<protein>
    <submittedName>
        <fullName evidence="9">Choline dehydrogenase</fullName>
    </submittedName>
</protein>
<evidence type="ECO:0000256" key="5">
    <source>
        <dbReference type="PIRSR" id="PIRSR000137-2"/>
    </source>
</evidence>
<dbReference type="Gene3D" id="3.30.560.10">
    <property type="entry name" value="Glucose Oxidase, domain 3"/>
    <property type="match status" value="1"/>
</dbReference>
<keyword evidence="10" id="KW-1185">Reference proteome</keyword>
<keyword evidence="3 6" id="KW-0285">Flavoprotein</keyword>
<reference evidence="9" key="2">
    <citation type="submission" date="2020-09" db="EMBL/GenBank/DDBJ databases">
        <authorList>
            <person name="Sun Q."/>
            <person name="Kim S."/>
        </authorList>
    </citation>
    <scope>NUCLEOTIDE SEQUENCE</scope>
    <source>
        <strain evidence="9">KCTC 42650</strain>
    </source>
</reference>
<evidence type="ECO:0000313" key="9">
    <source>
        <dbReference type="EMBL" id="GHF58880.1"/>
    </source>
</evidence>
<evidence type="ECO:0000259" key="7">
    <source>
        <dbReference type="PROSITE" id="PS00623"/>
    </source>
</evidence>
<evidence type="ECO:0000256" key="6">
    <source>
        <dbReference type="RuleBase" id="RU003968"/>
    </source>
</evidence>
<reference evidence="9" key="1">
    <citation type="journal article" date="2014" name="Int. J. Syst. Evol. Microbiol.">
        <title>Complete genome sequence of Corynebacterium casei LMG S-19264T (=DSM 44701T), isolated from a smear-ripened cheese.</title>
        <authorList>
            <consortium name="US DOE Joint Genome Institute (JGI-PGF)"/>
            <person name="Walter F."/>
            <person name="Albersmeier A."/>
            <person name="Kalinowski J."/>
            <person name="Ruckert C."/>
        </authorList>
    </citation>
    <scope>NUCLEOTIDE SEQUENCE</scope>
    <source>
        <strain evidence="9">KCTC 42650</strain>
    </source>
</reference>
<evidence type="ECO:0000256" key="4">
    <source>
        <dbReference type="ARBA" id="ARBA00022827"/>
    </source>
</evidence>
<evidence type="ECO:0000313" key="10">
    <source>
        <dbReference type="Proteomes" id="UP000626220"/>
    </source>
</evidence>
<dbReference type="PIRSF" id="PIRSF000137">
    <property type="entry name" value="Alcohol_oxidase"/>
    <property type="match status" value="1"/>
</dbReference>
<dbReference type="EMBL" id="BNCJ01000010">
    <property type="protein sequence ID" value="GHF58880.1"/>
    <property type="molecule type" value="Genomic_DNA"/>
</dbReference>
<dbReference type="PANTHER" id="PTHR11552">
    <property type="entry name" value="GLUCOSE-METHANOL-CHOLINE GMC OXIDOREDUCTASE"/>
    <property type="match status" value="1"/>
</dbReference>
<dbReference type="GO" id="GO:0016614">
    <property type="term" value="F:oxidoreductase activity, acting on CH-OH group of donors"/>
    <property type="evidence" value="ECO:0007669"/>
    <property type="project" value="InterPro"/>
</dbReference>
<dbReference type="PANTHER" id="PTHR11552:SF147">
    <property type="entry name" value="CHOLINE DEHYDROGENASE, MITOCHONDRIAL"/>
    <property type="match status" value="1"/>
</dbReference>
<dbReference type="InterPro" id="IPR000172">
    <property type="entry name" value="GMC_OxRdtase_N"/>
</dbReference>